<keyword evidence="2 7" id="KW-0812">Transmembrane</keyword>
<dbReference type="GeneID" id="20669022"/>
<dbReference type="GO" id="GO:0031966">
    <property type="term" value="C:mitochondrial membrane"/>
    <property type="evidence" value="ECO:0007669"/>
    <property type="project" value="UniProtKB-SubCell"/>
</dbReference>
<dbReference type="FunCoup" id="W4JUX4">
    <property type="interactions" value="172"/>
</dbReference>
<evidence type="ECO:0000259" key="8">
    <source>
        <dbReference type="PROSITE" id="PS51503"/>
    </source>
</evidence>
<dbReference type="KEGG" id="hir:HETIRDRAFT_243985"/>
<dbReference type="AlphaFoldDB" id="W4JUX4"/>
<dbReference type="Pfam" id="PF04588">
    <property type="entry name" value="HIG_1_N"/>
    <property type="match status" value="1"/>
</dbReference>
<protein>
    <recommendedName>
        <fullName evidence="8">HIG1 domain-containing protein</fullName>
    </recommendedName>
</protein>
<dbReference type="GO" id="GO:0097250">
    <property type="term" value="P:mitochondrial respirasome assembly"/>
    <property type="evidence" value="ECO:0007669"/>
    <property type="project" value="TreeGrafter"/>
</dbReference>
<feature type="transmembrane region" description="Helical" evidence="7">
    <location>
        <begin position="18"/>
        <end position="37"/>
    </location>
</feature>
<dbReference type="InterPro" id="IPR007667">
    <property type="entry name" value="Hypoxia_induced_domain"/>
</dbReference>
<evidence type="ECO:0000256" key="3">
    <source>
        <dbReference type="ARBA" id="ARBA00022989"/>
    </source>
</evidence>
<dbReference type="PROSITE" id="PS51503">
    <property type="entry name" value="HIG1"/>
    <property type="match status" value="1"/>
</dbReference>
<dbReference type="eggNOG" id="KOG4431">
    <property type="taxonomic scope" value="Eukaryota"/>
</dbReference>
<evidence type="ECO:0000256" key="5">
    <source>
        <dbReference type="ARBA" id="ARBA00023136"/>
    </source>
</evidence>
<dbReference type="PANTHER" id="PTHR12297">
    <property type="entry name" value="HYPOXIA-INDUCBILE GENE 1 HIG1 -RELATED"/>
    <property type="match status" value="1"/>
</dbReference>
<evidence type="ECO:0000256" key="7">
    <source>
        <dbReference type="SAM" id="Phobius"/>
    </source>
</evidence>
<organism evidence="9 10">
    <name type="scientific">Heterobasidion irregulare (strain TC 32-1)</name>
    <dbReference type="NCBI Taxonomy" id="747525"/>
    <lineage>
        <taxon>Eukaryota</taxon>
        <taxon>Fungi</taxon>
        <taxon>Dikarya</taxon>
        <taxon>Basidiomycota</taxon>
        <taxon>Agaricomycotina</taxon>
        <taxon>Agaricomycetes</taxon>
        <taxon>Russulales</taxon>
        <taxon>Bondarzewiaceae</taxon>
        <taxon>Heterobasidion</taxon>
        <taxon>Heterobasidion annosum species complex</taxon>
    </lineage>
</organism>
<dbReference type="EMBL" id="KI925463">
    <property type="protein sequence ID" value="ETW77332.1"/>
    <property type="molecule type" value="Genomic_DNA"/>
</dbReference>
<name>W4JUX4_HETIT</name>
<feature type="compositionally biased region" description="Basic and acidic residues" evidence="6">
    <location>
        <begin position="89"/>
        <end position="112"/>
    </location>
</feature>
<sequence length="112" mass="12479">SMETYREKASRKFKQQPLVPIGTLATTAALIMAMTKLRKGQSASLNRWLRVRVVAQGFTIVAVVAGSWMYGSQKGSISHQDDAAANAQEKAKEERASFEERLKVAEETHRIE</sequence>
<dbReference type="InParanoid" id="W4JUX4"/>
<evidence type="ECO:0000256" key="6">
    <source>
        <dbReference type="SAM" id="MobiDB-lite"/>
    </source>
</evidence>
<gene>
    <name evidence="9" type="ORF">HETIRDRAFT_243985</name>
</gene>
<feature type="non-terminal residue" evidence="9">
    <location>
        <position position="1"/>
    </location>
</feature>
<comment type="subcellular location">
    <subcellularLocation>
        <location evidence="1">Mitochondrion membrane</location>
    </subcellularLocation>
</comment>
<dbReference type="InterPro" id="IPR050355">
    <property type="entry name" value="RCF1"/>
</dbReference>
<evidence type="ECO:0000256" key="1">
    <source>
        <dbReference type="ARBA" id="ARBA00004325"/>
    </source>
</evidence>
<feature type="domain" description="HIG1" evidence="8">
    <location>
        <begin position="1"/>
        <end position="81"/>
    </location>
</feature>
<keyword evidence="3 7" id="KW-1133">Transmembrane helix</keyword>
<keyword evidence="4" id="KW-0496">Mitochondrion</keyword>
<accession>W4JUX4</accession>
<proteinExistence type="predicted"/>
<evidence type="ECO:0000313" key="9">
    <source>
        <dbReference type="EMBL" id="ETW77332.1"/>
    </source>
</evidence>
<feature type="region of interest" description="Disordered" evidence="6">
    <location>
        <begin position="80"/>
        <end position="112"/>
    </location>
</feature>
<evidence type="ECO:0000256" key="2">
    <source>
        <dbReference type="ARBA" id="ARBA00022692"/>
    </source>
</evidence>
<dbReference type="Gene3D" id="6.10.140.1320">
    <property type="match status" value="1"/>
</dbReference>
<dbReference type="OrthoDB" id="6604018at2759"/>
<dbReference type="HOGENOM" id="CLU_087356_3_0_1"/>
<keyword evidence="10" id="KW-1185">Reference proteome</keyword>
<dbReference type="STRING" id="747525.W4JUX4"/>
<feature type="transmembrane region" description="Helical" evidence="7">
    <location>
        <begin position="49"/>
        <end position="70"/>
    </location>
</feature>
<keyword evidence="5 7" id="KW-0472">Membrane</keyword>
<feature type="non-terminal residue" evidence="9">
    <location>
        <position position="112"/>
    </location>
</feature>
<dbReference type="RefSeq" id="XP_009550851.1">
    <property type="nucleotide sequence ID" value="XM_009552556.1"/>
</dbReference>
<dbReference type="Proteomes" id="UP000030671">
    <property type="component" value="Unassembled WGS sequence"/>
</dbReference>
<dbReference type="PANTHER" id="PTHR12297:SF3">
    <property type="entry name" value="HIG1 DOMAIN FAMILY MEMBER 1A"/>
    <property type="match status" value="1"/>
</dbReference>
<reference evidence="9 10" key="1">
    <citation type="journal article" date="2012" name="New Phytol.">
        <title>Insight into trade-off between wood decay and parasitism from the genome of a fungal forest pathogen.</title>
        <authorList>
            <person name="Olson A."/>
            <person name="Aerts A."/>
            <person name="Asiegbu F."/>
            <person name="Belbahri L."/>
            <person name="Bouzid O."/>
            <person name="Broberg A."/>
            <person name="Canback B."/>
            <person name="Coutinho P.M."/>
            <person name="Cullen D."/>
            <person name="Dalman K."/>
            <person name="Deflorio G."/>
            <person name="van Diepen L.T."/>
            <person name="Dunand C."/>
            <person name="Duplessis S."/>
            <person name="Durling M."/>
            <person name="Gonthier P."/>
            <person name="Grimwood J."/>
            <person name="Fossdal C.G."/>
            <person name="Hansson D."/>
            <person name="Henrissat B."/>
            <person name="Hietala A."/>
            <person name="Himmelstrand K."/>
            <person name="Hoffmeister D."/>
            <person name="Hogberg N."/>
            <person name="James T.Y."/>
            <person name="Karlsson M."/>
            <person name="Kohler A."/>
            <person name="Kues U."/>
            <person name="Lee Y.H."/>
            <person name="Lin Y.C."/>
            <person name="Lind M."/>
            <person name="Lindquist E."/>
            <person name="Lombard V."/>
            <person name="Lucas S."/>
            <person name="Lunden K."/>
            <person name="Morin E."/>
            <person name="Murat C."/>
            <person name="Park J."/>
            <person name="Raffaello T."/>
            <person name="Rouze P."/>
            <person name="Salamov A."/>
            <person name="Schmutz J."/>
            <person name="Solheim H."/>
            <person name="Stahlberg J."/>
            <person name="Velez H."/>
            <person name="de Vries R.P."/>
            <person name="Wiebenga A."/>
            <person name="Woodward S."/>
            <person name="Yakovlev I."/>
            <person name="Garbelotto M."/>
            <person name="Martin F."/>
            <person name="Grigoriev I.V."/>
            <person name="Stenlid J."/>
        </authorList>
    </citation>
    <scope>NUCLEOTIDE SEQUENCE [LARGE SCALE GENOMIC DNA]</scope>
    <source>
        <strain evidence="9 10">TC 32-1</strain>
    </source>
</reference>
<evidence type="ECO:0000313" key="10">
    <source>
        <dbReference type="Proteomes" id="UP000030671"/>
    </source>
</evidence>
<evidence type="ECO:0000256" key="4">
    <source>
        <dbReference type="ARBA" id="ARBA00023128"/>
    </source>
</evidence>